<dbReference type="Proteomes" id="UP001140096">
    <property type="component" value="Unassembled WGS sequence"/>
</dbReference>
<proteinExistence type="predicted"/>
<dbReference type="EMBL" id="JANBUP010004206">
    <property type="protein sequence ID" value="KAJ2794632.1"/>
    <property type="molecule type" value="Genomic_DNA"/>
</dbReference>
<name>A0ACC1KSY9_9FUNG</name>
<reference evidence="1" key="1">
    <citation type="submission" date="2022-07" db="EMBL/GenBank/DDBJ databases">
        <title>Phylogenomic reconstructions and comparative analyses of Kickxellomycotina fungi.</title>
        <authorList>
            <person name="Reynolds N.K."/>
            <person name="Stajich J.E."/>
            <person name="Barry K."/>
            <person name="Grigoriev I.V."/>
            <person name="Crous P."/>
            <person name="Smith M.E."/>
        </authorList>
    </citation>
    <scope>NUCLEOTIDE SEQUENCE</scope>
    <source>
        <strain evidence="1">CBS 102833</strain>
    </source>
</reference>
<accession>A0ACC1KSY9</accession>
<organism evidence="1 2">
    <name type="scientific">Coemansia furcata</name>
    <dbReference type="NCBI Taxonomy" id="417177"/>
    <lineage>
        <taxon>Eukaryota</taxon>
        <taxon>Fungi</taxon>
        <taxon>Fungi incertae sedis</taxon>
        <taxon>Zoopagomycota</taxon>
        <taxon>Kickxellomycotina</taxon>
        <taxon>Kickxellomycetes</taxon>
        <taxon>Kickxellales</taxon>
        <taxon>Kickxellaceae</taxon>
        <taxon>Coemansia</taxon>
    </lineage>
</organism>
<evidence type="ECO:0000313" key="1">
    <source>
        <dbReference type="EMBL" id="KAJ2794632.1"/>
    </source>
</evidence>
<keyword evidence="2" id="KW-1185">Reference proteome</keyword>
<sequence>MLCSSLTSVNFSETCFLVPHLSRVLRLLSGVRKLVLNASTTDDDVLVAISLSMPNLEWLEIEGCGVSDVGICALAMEYPKLAYLNTKQCGGIFDTHLVQQINSGVWQEAVVYPKVYDLHHRVSNDDYDDGYECYDDFGAYDGKFYEYNYDKDDLDYYMDLERDFGRLDSYNGY</sequence>
<gene>
    <name evidence="1" type="ORF">H4S07_006700</name>
</gene>
<evidence type="ECO:0000313" key="2">
    <source>
        <dbReference type="Proteomes" id="UP001140096"/>
    </source>
</evidence>
<comment type="caution">
    <text evidence="1">The sequence shown here is derived from an EMBL/GenBank/DDBJ whole genome shotgun (WGS) entry which is preliminary data.</text>
</comment>
<protein>
    <submittedName>
        <fullName evidence="1">Uncharacterized protein</fullName>
    </submittedName>
</protein>